<dbReference type="Proteomes" id="UP001215598">
    <property type="component" value="Unassembled WGS sequence"/>
</dbReference>
<organism evidence="1 2">
    <name type="scientific">Mycena metata</name>
    <dbReference type="NCBI Taxonomy" id="1033252"/>
    <lineage>
        <taxon>Eukaryota</taxon>
        <taxon>Fungi</taxon>
        <taxon>Dikarya</taxon>
        <taxon>Basidiomycota</taxon>
        <taxon>Agaricomycotina</taxon>
        <taxon>Agaricomycetes</taxon>
        <taxon>Agaricomycetidae</taxon>
        <taxon>Agaricales</taxon>
        <taxon>Marasmiineae</taxon>
        <taxon>Mycenaceae</taxon>
        <taxon>Mycena</taxon>
    </lineage>
</organism>
<gene>
    <name evidence="1" type="ORF">B0H16DRAFT_1535672</name>
</gene>
<protein>
    <submittedName>
        <fullName evidence="1">Uncharacterized protein</fullName>
    </submittedName>
</protein>
<dbReference type="AlphaFoldDB" id="A0AAD7J9Z6"/>
<evidence type="ECO:0000313" key="2">
    <source>
        <dbReference type="Proteomes" id="UP001215598"/>
    </source>
</evidence>
<dbReference type="EMBL" id="JARKIB010000042">
    <property type="protein sequence ID" value="KAJ7758272.1"/>
    <property type="molecule type" value="Genomic_DNA"/>
</dbReference>
<accession>A0AAD7J9Z6</accession>
<sequence>MSVETQLQTDDVLRRFWLRVGDLCARSRVSDGWVGSPELRKWNQENPAPCGRCALSKDHKTCTIAEDHPSCLTCRNKKLSCDRRARFVFEHTRDEFFADFDEFRRAFSLAPPKDVQNIKKTKSRTRKAALEALKGSAPSSSSVQTPRTPISLCVSCLQDFEKGKKKGKMKAPSDARPRPLHTLLSSEELQDAVQRFDSTRAEILSLRCELEDKLESFGESDSTIDQLISYTYYYESALLDHQRFIGSARST</sequence>
<name>A0AAD7J9Z6_9AGAR</name>
<keyword evidence="2" id="KW-1185">Reference proteome</keyword>
<evidence type="ECO:0000313" key="1">
    <source>
        <dbReference type="EMBL" id="KAJ7758272.1"/>
    </source>
</evidence>
<comment type="caution">
    <text evidence="1">The sequence shown here is derived from an EMBL/GenBank/DDBJ whole genome shotgun (WGS) entry which is preliminary data.</text>
</comment>
<reference evidence="1" key="1">
    <citation type="submission" date="2023-03" db="EMBL/GenBank/DDBJ databases">
        <title>Massive genome expansion in bonnet fungi (Mycena s.s.) driven by repeated elements and novel gene families across ecological guilds.</title>
        <authorList>
            <consortium name="Lawrence Berkeley National Laboratory"/>
            <person name="Harder C.B."/>
            <person name="Miyauchi S."/>
            <person name="Viragh M."/>
            <person name="Kuo A."/>
            <person name="Thoen E."/>
            <person name="Andreopoulos B."/>
            <person name="Lu D."/>
            <person name="Skrede I."/>
            <person name="Drula E."/>
            <person name="Henrissat B."/>
            <person name="Morin E."/>
            <person name="Kohler A."/>
            <person name="Barry K."/>
            <person name="LaButti K."/>
            <person name="Morin E."/>
            <person name="Salamov A."/>
            <person name="Lipzen A."/>
            <person name="Mereny Z."/>
            <person name="Hegedus B."/>
            <person name="Baldrian P."/>
            <person name="Stursova M."/>
            <person name="Weitz H."/>
            <person name="Taylor A."/>
            <person name="Grigoriev I.V."/>
            <person name="Nagy L.G."/>
            <person name="Martin F."/>
            <person name="Kauserud H."/>
        </authorList>
    </citation>
    <scope>NUCLEOTIDE SEQUENCE</scope>
    <source>
        <strain evidence="1">CBHHK182m</strain>
    </source>
</reference>
<proteinExistence type="predicted"/>